<name>A0A1F6FHM8_9BACT</name>
<feature type="transmembrane region" description="Helical" evidence="1">
    <location>
        <begin position="5"/>
        <end position="22"/>
    </location>
</feature>
<reference evidence="2 3" key="1">
    <citation type="journal article" date="2016" name="Nat. Commun.">
        <title>Thousands of microbial genomes shed light on interconnected biogeochemical processes in an aquifer system.</title>
        <authorList>
            <person name="Anantharaman K."/>
            <person name="Brown C.T."/>
            <person name="Hug L.A."/>
            <person name="Sharon I."/>
            <person name="Castelle C.J."/>
            <person name="Probst A.J."/>
            <person name="Thomas B.C."/>
            <person name="Singh A."/>
            <person name="Wilkins M.J."/>
            <person name="Karaoz U."/>
            <person name="Brodie E.L."/>
            <person name="Williams K.H."/>
            <person name="Hubbard S.S."/>
            <person name="Banfield J.F."/>
        </authorList>
    </citation>
    <scope>NUCLEOTIDE SEQUENCE [LARGE SCALE GENOMIC DNA]</scope>
</reference>
<sequence length="80" mass="9170">MTKETLVFFIGIILTLVPFLGIPEDWKQYAVASVGALLILIGYMQRRAQYFTRIDHGNGERGDDSFVETTKQLFSDRELQ</sequence>
<keyword evidence="1" id="KW-0472">Membrane</keyword>
<evidence type="ECO:0000256" key="1">
    <source>
        <dbReference type="SAM" id="Phobius"/>
    </source>
</evidence>
<dbReference type="STRING" id="1798525.A3G90_04925"/>
<accession>A0A1F6FHM8</accession>
<comment type="caution">
    <text evidence="2">The sequence shown here is derived from an EMBL/GenBank/DDBJ whole genome shotgun (WGS) entry which is preliminary data.</text>
</comment>
<organism evidence="2 3">
    <name type="scientific">Candidatus Kaiserbacteria bacterium RIFCSPLOWO2_12_FULL_45_26</name>
    <dbReference type="NCBI Taxonomy" id="1798525"/>
    <lineage>
        <taxon>Bacteria</taxon>
        <taxon>Candidatus Kaiseribacteriota</taxon>
    </lineage>
</organism>
<evidence type="ECO:0000313" key="3">
    <source>
        <dbReference type="Proteomes" id="UP000177325"/>
    </source>
</evidence>
<dbReference type="Proteomes" id="UP000177325">
    <property type="component" value="Unassembled WGS sequence"/>
</dbReference>
<proteinExistence type="predicted"/>
<keyword evidence="1" id="KW-1133">Transmembrane helix</keyword>
<gene>
    <name evidence="2" type="ORF">A3G90_04925</name>
</gene>
<dbReference type="AlphaFoldDB" id="A0A1F6FHM8"/>
<dbReference type="EMBL" id="MFMM01000001">
    <property type="protein sequence ID" value="OGG85364.1"/>
    <property type="molecule type" value="Genomic_DNA"/>
</dbReference>
<evidence type="ECO:0000313" key="2">
    <source>
        <dbReference type="EMBL" id="OGG85364.1"/>
    </source>
</evidence>
<protein>
    <submittedName>
        <fullName evidence="2">Uncharacterized protein</fullName>
    </submittedName>
</protein>
<keyword evidence="1" id="KW-0812">Transmembrane</keyword>
<feature type="transmembrane region" description="Helical" evidence="1">
    <location>
        <begin position="28"/>
        <end position="44"/>
    </location>
</feature>